<evidence type="ECO:0000256" key="1">
    <source>
        <dbReference type="SAM" id="MobiDB-lite"/>
    </source>
</evidence>
<dbReference type="Proteomes" id="UP000503399">
    <property type="component" value="Chromosome"/>
</dbReference>
<evidence type="ECO:0000313" key="3">
    <source>
        <dbReference type="Proteomes" id="UP000503399"/>
    </source>
</evidence>
<accession>A0A6F8ZEE1</accession>
<organism evidence="2 3">
    <name type="scientific">Candidatus Hydrogenisulfobacillus filiaventi</name>
    <dbReference type="NCBI Taxonomy" id="2707344"/>
    <lineage>
        <taxon>Bacteria</taxon>
        <taxon>Bacillati</taxon>
        <taxon>Bacillota</taxon>
        <taxon>Clostridia</taxon>
        <taxon>Eubacteriales</taxon>
        <taxon>Clostridiales Family XVII. Incertae Sedis</taxon>
        <taxon>Candidatus Hydrogenisulfobacillus</taxon>
    </lineage>
</organism>
<gene>
    <name evidence="2" type="ORF">R50_0548</name>
</gene>
<feature type="region of interest" description="Disordered" evidence="1">
    <location>
        <begin position="30"/>
        <end position="80"/>
    </location>
</feature>
<dbReference type="EMBL" id="LR778114">
    <property type="protein sequence ID" value="CAB1128054.1"/>
    <property type="molecule type" value="Genomic_DNA"/>
</dbReference>
<name>A0A6F8ZEE1_9FIRM</name>
<feature type="compositionally biased region" description="Low complexity" evidence="1">
    <location>
        <begin position="70"/>
        <end position="80"/>
    </location>
</feature>
<protein>
    <submittedName>
        <fullName evidence="2">Uncharacterized protein</fullName>
    </submittedName>
</protein>
<reference evidence="2 3" key="1">
    <citation type="submission" date="2020-02" db="EMBL/GenBank/DDBJ databases">
        <authorList>
            <person name="Hogendoorn C."/>
        </authorList>
    </citation>
    <scope>NUCLEOTIDE SEQUENCE [LARGE SCALE GENOMIC DNA]</scope>
    <source>
        <strain evidence="2">R501</strain>
    </source>
</reference>
<evidence type="ECO:0000313" key="2">
    <source>
        <dbReference type="EMBL" id="CAB1128054.1"/>
    </source>
</evidence>
<dbReference type="AlphaFoldDB" id="A0A6F8ZEE1"/>
<sequence length="80" mass="8501">MWPGGLAREGYLALAAALYTGARREAMAPDRIPAGMAIPRTAPPDRQRDPAPLGDARNRLPGPPHPHPGHAPGTPGRFYT</sequence>
<dbReference type="KEGG" id="hfv:R50_0548"/>
<proteinExistence type="predicted"/>
<keyword evidence="3" id="KW-1185">Reference proteome</keyword>